<dbReference type="AlphaFoldDB" id="A0A9W9ZM34"/>
<protein>
    <submittedName>
        <fullName evidence="2">Uncharacterized protein</fullName>
    </submittedName>
</protein>
<feature type="non-terminal residue" evidence="2">
    <location>
        <position position="103"/>
    </location>
</feature>
<evidence type="ECO:0000256" key="1">
    <source>
        <dbReference type="SAM" id="MobiDB-lite"/>
    </source>
</evidence>
<name>A0A9W9ZM34_9CNID</name>
<keyword evidence="3" id="KW-1185">Reference proteome</keyword>
<dbReference type="Proteomes" id="UP001163046">
    <property type="component" value="Unassembled WGS sequence"/>
</dbReference>
<sequence>EVQLKVLKYFKLKAQSQQSQRSLRDFAQARSISKGSTRDVNDVSASERSNTPVNSFSYSQLEKEGVVIQGQRLPDKRKSELTVMIASSNNLVCLPSVAPSQHR</sequence>
<feature type="compositionally biased region" description="Polar residues" evidence="1">
    <location>
        <begin position="43"/>
        <end position="53"/>
    </location>
</feature>
<evidence type="ECO:0000313" key="3">
    <source>
        <dbReference type="Proteomes" id="UP001163046"/>
    </source>
</evidence>
<dbReference type="OrthoDB" id="775356at2759"/>
<comment type="caution">
    <text evidence="2">The sequence shown here is derived from an EMBL/GenBank/DDBJ whole genome shotgun (WGS) entry which is preliminary data.</text>
</comment>
<dbReference type="EMBL" id="MU825889">
    <property type="protein sequence ID" value="KAJ7384202.1"/>
    <property type="molecule type" value="Genomic_DNA"/>
</dbReference>
<evidence type="ECO:0000313" key="2">
    <source>
        <dbReference type="EMBL" id="KAJ7384202.1"/>
    </source>
</evidence>
<feature type="region of interest" description="Disordered" evidence="1">
    <location>
        <begin position="26"/>
        <end position="53"/>
    </location>
</feature>
<organism evidence="2 3">
    <name type="scientific">Desmophyllum pertusum</name>
    <dbReference type="NCBI Taxonomy" id="174260"/>
    <lineage>
        <taxon>Eukaryota</taxon>
        <taxon>Metazoa</taxon>
        <taxon>Cnidaria</taxon>
        <taxon>Anthozoa</taxon>
        <taxon>Hexacorallia</taxon>
        <taxon>Scleractinia</taxon>
        <taxon>Caryophylliina</taxon>
        <taxon>Caryophylliidae</taxon>
        <taxon>Desmophyllum</taxon>
    </lineage>
</organism>
<reference evidence="2" key="1">
    <citation type="submission" date="2023-01" db="EMBL/GenBank/DDBJ databases">
        <title>Genome assembly of the deep-sea coral Lophelia pertusa.</title>
        <authorList>
            <person name="Herrera S."/>
            <person name="Cordes E."/>
        </authorList>
    </citation>
    <scope>NUCLEOTIDE SEQUENCE</scope>
    <source>
        <strain evidence="2">USNM1676648</strain>
        <tissue evidence="2">Polyp</tissue>
    </source>
</reference>
<proteinExistence type="predicted"/>
<gene>
    <name evidence="2" type="ORF">OS493_022830</name>
</gene>
<accession>A0A9W9ZM34</accession>